<keyword evidence="3" id="KW-0670">Pyruvate</keyword>
<dbReference type="PANTHER" id="PTHR38594">
    <property type="entry name" value="PEP-DEPENDENT DIHYDROXYACETONE KINASE, PHOSPHORYL DONOR SUBUNIT DHAM"/>
    <property type="match status" value="1"/>
</dbReference>
<dbReference type="PROSITE" id="PS51096">
    <property type="entry name" value="PTS_EIIA_TYPE_4"/>
    <property type="match status" value="1"/>
</dbReference>
<dbReference type="InterPro" id="IPR036662">
    <property type="entry name" value="PTS_EIIA_man-typ_sf"/>
</dbReference>
<protein>
    <submittedName>
        <fullName evidence="3">Phosphoenolpyruvate--protein phosphotransferase</fullName>
    </submittedName>
</protein>
<dbReference type="InterPro" id="IPR004701">
    <property type="entry name" value="PTS_EIIA_man-typ"/>
</dbReference>
<dbReference type="RefSeq" id="WP_111501545.1">
    <property type="nucleotide sequence ID" value="NZ_QKYN01000059.1"/>
</dbReference>
<organism evidence="3 4">
    <name type="scientific">Streptacidiphilus pinicola</name>
    <dbReference type="NCBI Taxonomy" id="2219663"/>
    <lineage>
        <taxon>Bacteria</taxon>
        <taxon>Bacillati</taxon>
        <taxon>Actinomycetota</taxon>
        <taxon>Actinomycetes</taxon>
        <taxon>Kitasatosporales</taxon>
        <taxon>Streptomycetaceae</taxon>
        <taxon>Streptacidiphilus</taxon>
    </lineage>
</organism>
<comment type="caution">
    <text evidence="3">The sequence shown here is derived from an EMBL/GenBank/DDBJ whole genome shotgun (WGS) entry which is preliminary data.</text>
</comment>
<dbReference type="Pfam" id="PF03610">
    <property type="entry name" value="EIIA-man"/>
    <property type="match status" value="1"/>
</dbReference>
<dbReference type="GO" id="GO:0009401">
    <property type="term" value="P:phosphoenolpyruvate-dependent sugar phosphotransferase system"/>
    <property type="evidence" value="ECO:0007669"/>
    <property type="project" value="InterPro"/>
</dbReference>
<evidence type="ECO:0000256" key="1">
    <source>
        <dbReference type="ARBA" id="ARBA00022679"/>
    </source>
</evidence>
<reference evidence="3 4" key="1">
    <citation type="submission" date="2018-06" db="EMBL/GenBank/DDBJ databases">
        <title>Streptacidiphilus pinicola sp. nov., isolated from pine grove soil.</title>
        <authorList>
            <person name="Roh S.G."/>
            <person name="Park S."/>
            <person name="Kim M.-K."/>
            <person name="Yun B.-R."/>
            <person name="Park J."/>
            <person name="Kim M.J."/>
            <person name="Kim Y.S."/>
            <person name="Kim S.B."/>
        </authorList>
    </citation>
    <scope>NUCLEOTIDE SEQUENCE [LARGE SCALE GENOMIC DNA]</scope>
    <source>
        <strain evidence="3 4">MMS16-CNU450</strain>
    </source>
</reference>
<dbReference type="EMBL" id="QKYN01000059">
    <property type="protein sequence ID" value="RAG84810.1"/>
    <property type="molecule type" value="Genomic_DNA"/>
</dbReference>
<evidence type="ECO:0000259" key="2">
    <source>
        <dbReference type="PROSITE" id="PS51096"/>
    </source>
</evidence>
<dbReference type="Proteomes" id="UP000248889">
    <property type="component" value="Unassembled WGS sequence"/>
</dbReference>
<feature type="domain" description="PTS EIIA type-4" evidence="2">
    <location>
        <begin position="1"/>
        <end position="131"/>
    </location>
</feature>
<dbReference type="GO" id="GO:0019563">
    <property type="term" value="P:glycerol catabolic process"/>
    <property type="evidence" value="ECO:0007669"/>
    <property type="project" value="InterPro"/>
</dbReference>
<dbReference type="PANTHER" id="PTHR38594:SF1">
    <property type="entry name" value="PEP-DEPENDENT DIHYDROXYACETONE KINASE, PHOSPHORYL DONOR SUBUNIT DHAM"/>
    <property type="match status" value="1"/>
</dbReference>
<dbReference type="Gene3D" id="3.40.50.510">
    <property type="entry name" value="Phosphotransferase system, mannose-type IIA component"/>
    <property type="match status" value="1"/>
</dbReference>
<keyword evidence="1 3" id="KW-0808">Transferase</keyword>
<dbReference type="InterPro" id="IPR039643">
    <property type="entry name" value="DhaM"/>
</dbReference>
<dbReference type="GO" id="GO:0047324">
    <property type="term" value="F:phosphoenolpyruvate-glycerone phosphotransferase activity"/>
    <property type="evidence" value="ECO:0007669"/>
    <property type="project" value="InterPro"/>
</dbReference>
<dbReference type="OrthoDB" id="350754at2"/>
<dbReference type="GO" id="GO:0016020">
    <property type="term" value="C:membrane"/>
    <property type="evidence" value="ECO:0007669"/>
    <property type="project" value="InterPro"/>
</dbReference>
<dbReference type="AlphaFoldDB" id="A0A2X0KCW1"/>
<gene>
    <name evidence="3" type="ORF">DN069_15325</name>
</gene>
<dbReference type="SUPFAM" id="SSF53062">
    <property type="entry name" value="PTS system fructose IIA component-like"/>
    <property type="match status" value="1"/>
</dbReference>
<keyword evidence="4" id="KW-1185">Reference proteome</keyword>
<proteinExistence type="predicted"/>
<sequence>MVGLVLVSHSARLATGLRELLEPLGGGLVPLATAGGSEDGTPDGGLGTSYARIEAAIAAADAGAGVLILPDLGSSVLTARLVLTDLGREDVLLVDAPFVEGGVAAVVAASTGATLTDVAAAAREARTIPKF</sequence>
<name>A0A2X0KCW1_9ACTN</name>
<accession>A0A2X0KCW1</accession>
<evidence type="ECO:0000313" key="3">
    <source>
        <dbReference type="EMBL" id="RAG84810.1"/>
    </source>
</evidence>
<evidence type="ECO:0000313" key="4">
    <source>
        <dbReference type="Proteomes" id="UP000248889"/>
    </source>
</evidence>